<feature type="chain" id="PRO_5015173890" description="alpha-amylase" evidence="11">
    <location>
        <begin position="26"/>
        <end position="2067"/>
    </location>
</feature>
<proteinExistence type="inferred from homology"/>
<dbReference type="GO" id="GO:0030246">
    <property type="term" value="F:carbohydrate binding"/>
    <property type="evidence" value="ECO:0007669"/>
    <property type="project" value="InterPro"/>
</dbReference>
<dbReference type="InterPro" id="IPR036852">
    <property type="entry name" value="Peptidase_S8/S53_dom_sf"/>
</dbReference>
<evidence type="ECO:0000313" key="15">
    <source>
        <dbReference type="Proteomes" id="UP000243528"/>
    </source>
</evidence>
<dbReference type="InterPro" id="IPR013784">
    <property type="entry name" value="Carb-bd-like_fold"/>
</dbReference>
<evidence type="ECO:0000256" key="10">
    <source>
        <dbReference type="SAM" id="MobiDB-lite"/>
    </source>
</evidence>
<dbReference type="Pfam" id="PF13620">
    <property type="entry name" value="CarboxypepD_reg"/>
    <property type="match status" value="4"/>
</dbReference>
<dbReference type="Gene3D" id="3.40.50.200">
    <property type="entry name" value="Peptidase S8/S53 domain"/>
    <property type="match status" value="1"/>
</dbReference>
<dbReference type="InterPro" id="IPR000209">
    <property type="entry name" value="Peptidase_S8/S53_dom"/>
</dbReference>
<feature type="compositionally biased region" description="Polar residues" evidence="10">
    <location>
        <begin position="31"/>
        <end position="41"/>
    </location>
</feature>
<dbReference type="PROSITE" id="PS51892">
    <property type="entry name" value="SUBTILASE"/>
    <property type="match status" value="1"/>
</dbReference>
<protein>
    <recommendedName>
        <fullName evidence="3">alpha-amylase</fullName>
        <ecNumber evidence="3">3.2.1.1</ecNumber>
    </recommendedName>
    <alternativeName>
        <fullName evidence="7">1,4-alpha-D-glucan glucanohydrolase</fullName>
    </alternativeName>
</protein>
<dbReference type="SUPFAM" id="SSF63825">
    <property type="entry name" value="YWTD domain"/>
    <property type="match status" value="1"/>
</dbReference>
<evidence type="ECO:0000256" key="4">
    <source>
        <dbReference type="ARBA" id="ARBA00022670"/>
    </source>
</evidence>
<feature type="domain" description="Peptidase S8/S53" evidence="12">
    <location>
        <begin position="192"/>
        <end position="462"/>
    </location>
</feature>
<dbReference type="Gene3D" id="2.60.120.430">
    <property type="entry name" value="Galactose-binding lectin"/>
    <property type="match status" value="2"/>
</dbReference>
<feature type="signal peptide" evidence="11">
    <location>
        <begin position="1"/>
        <end position="25"/>
    </location>
</feature>
<dbReference type="PANTHER" id="PTHR43399">
    <property type="entry name" value="SUBTILISIN-RELATED"/>
    <property type="match status" value="1"/>
</dbReference>
<dbReference type="Pfam" id="PF00082">
    <property type="entry name" value="Peptidase_S8"/>
    <property type="match status" value="1"/>
</dbReference>
<feature type="region of interest" description="Disordered" evidence="10">
    <location>
        <begin position="973"/>
        <end position="1035"/>
    </location>
</feature>
<feature type="region of interest" description="Disordered" evidence="10">
    <location>
        <begin position="1489"/>
        <end position="1513"/>
    </location>
</feature>
<dbReference type="Pfam" id="PF11721">
    <property type="entry name" value="Malectin"/>
    <property type="match status" value="2"/>
</dbReference>
<feature type="domain" description="Malectin" evidence="13">
    <location>
        <begin position="1911"/>
        <end position="2044"/>
    </location>
</feature>
<dbReference type="PRINTS" id="PR00723">
    <property type="entry name" value="SUBTILISIN"/>
</dbReference>
<dbReference type="GO" id="GO:0005975">
    <property type="term" value="P:carbohydrate metabolic process"/>
    <property type="evidence" value="ECO:0007669"/>
    <property type="project" value="UniProtKB-ARBA"/>
</dbReference>
<dbReference type="InterPro" id="IPR021720">
    <property type="entry name" value="Malectin_dom"/>
</dbReference>
<evidence type="ECO:0000259" key="13">
    <source>
        <dbReference type="Pfam" id="PF11721"/>
    </source>
</evidence>
<keyword evidence="14" id="KW-0121">Carboxypeptidase</keyword>
<keyword evidence="5 9" id="KW-0378">Hydrolase</keyword>
<dbReference type="RefSeq" id="WP_106536819.1">
    <property type="nucleotide sequence ID" value="NZ_PYGE01000005.1"/>
</dbReference>
<dbReference type="InterPro" id="IPR008969">
    <property type="entry name" value="CarboxyPept-like_regulatory"/>
</dbReference>
<evidence type="ECO:0000256" key="9">
    <source>
        <dbReference type="PROSITE-ProRule" id="PRU01240"/>
    </source>
</evidence>
<dbReference type="GO" id="GO:0004556">
    <property type="term" value="F:alpha-amylase activity"/>
    <property type="evidence" value="ECO:0007669"/>
    <property type="project" value="UniProtKB-EC"/>
</dbReference>
<name>A0A2P8E582_9ACTN</name>
<sequence length="2067" mass="216935">MRLLPVLTSLAVVAGLTVGAPPSSAAPSQPDPNTRTQQDSAADTPAPDEKIEPRLQRSLKTDEADYWIRFADEADLSEARQIDDWAERGRAVYDALRTSATKAQADVVAELDENGVDYESYWVSNAILVQNGSAELATDLALHSTVAEISEAEEFELEEPKVTDTATSADATPEWGVRDINADDVWATGITGEGITVAGLDTGVDGDHASLMDAYRGYDPATGSFDDDYNFLDVADVCPDGAGPCDLDGHGSHTIGTVLGDDGEDNKIGVAPAAEWIAANGCETCSTEDMIASAQWMLAPTRADGSDPDPARRPHVINNSWGSEAPTNEPFMEDIITAWNAAGMFSVWSNGNNGPQCQTSGSPGSRILTYSVGSYGENGEIAPGSSRGPGQDGEIKPNIAAPGVQVRSAWHDGGYNTIGGTSMAAPHVTGAVALLWSAVPALVGDIASTRALLDDTARDVDDTTCGGTADDNPTWGEGKLDALALVNAGIEAGGAGDLTGTVTGPDGEPLTGATISAEGTHARTTTTGEDGTFSLRLLAGDYEVTTTKFGYVSSTTDVTITIDEGTTSDATLEPAERHDVTGTVVTDDGEPVPNADVTVEDTPLSTVHTGDDGTFAIADVPVGDYTIAVKPNACFSPTDVALTVDGAESMTVPVELFVDGGGYSCAVSEGDYRRGTDKVEFSTYGVWGDVDLPFPVAFYDGSFDSLKVGKRGLITPERTAKPGGPERAVFPFYTHRALDLGEGGIYTAATTVDGEDAFVVEYRDVVIEATDNVTEAVINFSVTFTRSGTVIIGYGDGVGADGPLSAGSTATTGIQGPGDVAGIRFSHQAPVLHDGLVVTYDMPDFGYLDATVIDENDGLPVEGAQVSIADDSGVIESLTIDATGAFHRQLPTGDYTMTVSADDYETATYEFSLDELYASTQVEARLTTGITDVTTDGLDAVLGTDQKGAGSLTLTNSGSAPVTFDLAEVGRHPELDDSEVVTRTAEGGQTSIDLERWAADAPDAPDAPDGHAPSDADDGTHKPAGNAAETEDTFGTLAGGDVLARFKPIPDGEGEPTGLGYDGDVWVHDYDSETNTEFTVTGQKTGKEFAAAWNPDFKAFDMALDTLTGDMCQMEDSPASYIHCFDRETGEKTREIKGEWSSIQLTGLAYNADRDVFYVGGRRNGRIGTVAGTSHETPGALLSHCVPPERAVMGLAYNAASDTIWYSDRDNYRSRLWQINPDDCSLVNAWWFPDTKGGQGGGLATDVTGALWAVDQIADEVLLVDVEDDLTTDLPWLSLSATGGTLDPGESMTVDVSLSTQNADPGVLAANILVTSDAGRQSKEYVPVTLTTTEYQVGVNAGGQAFTDGVGFAWSADQAYAEGSWGHQGKTRTMTTDDAVDGTTDDALFQAQRAARGQDTTYVFDDAPEGTYVLDLGFAEIRHAAEGKRVFDVLVNGELTHYAYDAASNVGTAAADVRTTVVEHSGGPLTVELRGSKGMRAPSIASLRVTLDPRGAAETPDPEPEPEEPEEVPVVPAGRSYEMEVTTGLYREGTTRTGWAGSFGCGVLWFEFDFPFYDTTWDGVCVSPTGMLTFDRSRTNANNKDLPTRGADAIYPFWDYLHIDDEGGIYIGTTEVDGLDAQVIEYRDVTFDDAPEQRVSFSVTLVADGRIQIGYGDGVGGEHPLTKGASATVGIENLAGDSIVHSFDEPVLTAGTGLEFTLPASGMIEGAVTDANDGEPVADATVTLTTADGDTRTATTNEQGLWKAQMLLGEHTVEVSSPGYVATTETVTFTERGQSETLDTELATGVAEVSGDNLDWLLGPDQTATAEMTVTNTGSAPLDVTVAEHQRSDGDGPGEPADLPWLSLTGDAVAGEIELSVGESTTVTATADTSAVEPGLFTGAVLVSSNAGRTPDQPVPARLGSSAYWVGVNAGGPSLTGTDGFVWSADQALANGSWGHVDGTADSTSADIAGTEDDDLFRTQRTGRTFSYVFEDAPAGRYVIGLGFAEIANVKAGERPFDVLVNGEVVLYDHDVQTEAGALAADTHTVTVEHTGGDLTVELIGENGERDPILSTLKVLEDPRPGT</sequence>
<dbReference type="InterPro" id="IPR015500">
    <property type="entry name" value="Peptidase_S8_subtilisin-rel"/>
</dbReference>
<evidence type="ECO:0000256" key="3">
    <source>
        <dbReference type="ARBA" id="ARBA00012595"/>
    </source>
</evidence>
<dbReference type="PROSITE" id="PS00138">
    <property type="entry name" value="SUBTILASE_SER"/>
    <property type="match status" value="1"/>
</dbReference>
<keyword evidence="6 9" id="KW-0720">Serine protease</keyword>
<evidence type="ECO:0000256" key="7">
    <source>
        <dbReference type="ARBA" id="ARBA00030238"/>
    </source>
</evidence>
<comment type="caution">
    <text evidence="14">The sequence shown here is derived from an EMBL/GenBank/DDBJ whole genome shotgun (WGS) entry which is preliminary data.</text>
</comment>
<dbReference type="Proteomes" id="UP000243528">
    <property type="component" value="Unassembled WGS sequence"/>
</dbReference>
<feature type="domain" description="Malectin" evidence="13">
    <location>
        <begin position="1337"/>
        <end position="1465"/>
    </location>
</feature>
<feature type="compositionally biased region" description="Acidic residues" evidence="10">
    <location>
        <begin position="1500"/>
        <end position="1511"/>
    </location>
</feature>
<organism evidence="14 15">
    <name type="scientific">Haloactinopolyspora alba</name>
    <dbReference type="NCBI Taxonomy" id="648780"/>
    <lineage>
        <taxon>Bacteria</taxon>
        <taxon>Bacillati</taxon>
        <taxon>Actinomycetota</taxon>
        <taxon>Actinomycetes</taxon>
        <taxon>Jiangellales</taxon>
        <taxon>Jiangellaceae</taxon>
        <taxon>Haloactinopolyspora</taxon>
    </lineage>
</organism>
<dbReference type="InterPro" id="IPR013783">
    <property type="entry name" value="Ig-like_fold"/>
</dbReference>
<evidence type="ECO:0000256" key="1">
    <source>
        <dbReference type="ARBA" id="ARBA00000548"/>
    </source>
</evidence>
<evidence type="ECO:0000256" key="2">
    <source>
        <dbReference type="ARBA" id="ARBA00011073"/>
    </source>
</evidence>
<dbReference type="InterPro" id="IPR051048">
    <property type="entry name" value="Peptidase_S8/S53_subtilisin"/>
</dbReference>
<feature type="region of interest" description="Disordered" evidence="10">
    <location>
        <begin position="378"/>
        <end position="397"/>
    </location>
</feature>
<evidence type="ECO:0000256" key="11">
    <source>
        <dbReference type="SAM" id="SignalP"/>
    </source>
</evidence>
<dbReference type="EMBL" id="PYGE01000005">
    <property type="protein sequence ID" value="PSL04612.1"/>
    <property type="molecule type" value="Genomic_DNA"/>
</dbReference>
<dbReference type="SUPFAM" id="SSF49464">
    <property type="entry name" value="Carboxypeptidase regulatory domain-like"/>
    <property type="match status" value="3"/>
</dbReference>
<keyword evidence="11" id="KW-0732">Signal</keyword>
<dbReference type="GO" id="GO:0004252">
    <property type="term" value="F:serine-type endopeptidase activity"/>
    <property type="evidence" value="ECO:0007669"/>
    <property type="project" value="UniProtKB-UniRule"/>
</dbReference>
<evidence type="ECO:0000256" key="5">
    <source>
        <dbReference type="ARBA" id="ARBA00022801"/>
    </source>
</evidence>
<dbReference type="InterPro" id="IPR023828">
    <property type="entry name" value="Peptidase_S8_Ser-AS"/>
</dbReference>
<keyword evidence="15" id="KW-1185">Reference proteome</keyword>
<dbReference type="SUPFAM" id="SSF52743">
    <property type="entry name" value="Subtilisin-like"/>
    <property type="match status" value="1"/>
</dbReference>
<gene>
    <name evidence="14" type="ORF">CLV30_10577</name>
</gene>
<feature type="active site" description="Charge relay system" evidence="8 9">
    <location>
        <position position="422"/>
    </location>
</feature>
<dbReference type="GO" id="GO:0006508">
    <property type="term" value="P:proteolysis"/>
    <property type="evidence" value="ECO:0007669"/>
    <property type="project" value="UniProtKB-KW"/>
</dbReference>
<reference evidence="14 15" key="1">
    <citation type="submission" date="2018-03" db="EMBL/GenBank/DDBJ databases">
        <title>Genomic Encyclopedia of Archaeal and Bacterial Type Strains, Phase II (KMG-II): from individual species to whole genera.</title>
        <authorList>
            <person name="Goeker M."/>
        </authorList>
    </citation>
    <scope>NUCLEOTIDE SEQUENCE [LARGE SCALE GENOMIC DNA]</scope>
    <source>
        <strain evidence="14 15">DSM 45211</strain>
    </source>
</reference>
<evidence type="ECO:0000256" key="8">
    <source>
        <dbReference type="PIRSR" id="PIRSR615500-1"/>
    </source>
</evidence>
<keyword evidence="4 9" id="KW-0645">Protease</keyword>
<feature type="active site" description="Charge relay system" evidence="8 9">
    <location>
        <position position="201"/>
    </location>
</feature>
<dbReference type="EC" id="3.2.1.1" evidence="3"/>
<evidence type="ECO:0000256" key="6">
    <source>
        <dbReference type="ARBA" id="ARBA00022825"/>
    </source>
</evidence>
<accession>A0A2P8E582</accession>
<evidence type="ECO:0000259" key="12">
    <source>
        <dbReference type="Pfam" id="PF00082"/>
    </source>
</evidence>
<evidence type="ECO:0000313" key="14">
    <source>
        <dbReference type="EMBL" id="PSL04612.1"/>
    </source>
</evidence>
<feature type="active site" description="Charge relay system" evidence="8 9">
    <location>
        <position position="250"/>
    </location>
</feature>
<dbReference type="PANTHER" id="PTHR43399:SF4">
    <property type="entry name" value="CELL WALL-ASSOCIATED PROTEASE"/>
    <property type="match status" value="1"/>
</dbReference>
<dbReference type="SUPFAM" id="SSF49452">
    <property type="entry name" value="Starch-binding domain-like"/>
    <property type="match status" value="1"/>
</dbReference>
<feature type="compositionally biased region" description="Basic and acidic residues" evidence="10">
    <location>
        <begin position="1008"/>
        <end position="1021"/>
    </location>
</feature>
<comment type="similarity">
    <text evidence="2 9">Belongs to the peptidase S8 family.</text>
</comment>
<feature type="region of interest" description="Disordered" evidence="10">
    <location>
        <begin position="19"/>
        <end position="52"/>
    </location>
</feature>
<dbReference type="GO" id="GO:0004180">
    <property type="term" value="F:carboxypeptidase activity"/>
    <property type="evidence" value="ECO:0007669"/>
    <property type="project" value="UniProtKB-KW"/>
</dbReference>
<dbReference type="Gene3D" id="2.60.40.1120">
    <property type="entry name" value="Carboxypeptidase-like, regulatory domain"/>
    <property type="match status" value="4"/>
</dbReference>
<dbReference type="OrthoDB" id="9813435at2"/>
<comment type="catalytic activity">
    <reaction evidence="1">
        <text>Endohydrolysis of (1-&gt;4)-alpha-D-glucosidic linkages in polysaccharides containing three or more (1-&gt;4)-alpha-linked D-glucose units.</text>
        <dbReference type="EC" id="3.2.1.1"/>
    </reaction>
</comment>
<dbReference type="Gene3D" id="2.60.40.10">
    <property type="entry name" value="Immunoglobulins"/>
    <property type="match status" value="1"/>
</dbReference>